<proteinExistence type="predicted"/>
<feature type="compositionally biased region" description="Acidic residues" evidence="5">
    <location>
        <begin position="894"/>
        <end position="906"/>
    </location>
</feature>
<feature type="compositionally biased region" description="Low complexity" evidence="5">
    <location>
        <begin position="433"/>
        <end position="446"/>
    </location>
</feature>
<dbReference type="Pfam" id="PF08295">
    <property type="entry name" value="Sin3_corepress"/>
    <property type="match status" value="1"/>
</dbReference>
<feature type="compositionally biased region" description="Low complexity" evidence="5">
    <location>
        <begin position="24"/>
        <end position="58"/>
    </location>
</feature>
<dbReference type="PANTHER" id="PTHR12346:SF0">
    <property type="entry name" value="SIN3A, ISOFORM G"/>
    <property type="match status" value="1"/>
</dbReference>
<reference evidence="7 8" key="1">
    <citation type="submission" date="2024-02" db="EMBL/GenBank/DDBJ databases">
        <authorList>
            <person name="Daric V."/>
            <person name="Darras S."/>
        </authorList>
    </citation>
    <scope>NUCLEOTIDE SEQUENCE [LARGE SCALE GENOMIC DNA]</scope>
</reference>
<evidence type="ECO:0000313" key="8">
    <source>
        <dbReference type="Proteomes" id="UP001642483"/>
    </source>
</evidence>
<dbReference type="InterPro" id="IPR036600">
    <property type="entry name" value="PAH_sf"/>
</dbReference>
<name>A0ABP0GYS0_CLALP</name>
<dbReference type="InterPro" id="IPR003822">
    <property type="entry name" value="PAH"/>
</dbReference>
<comment type="caution">
    <text evidence="7">The sequence shown here is derived from an EMBL/GenBank/DDBJ whole genome shotgun (WGS) entry which is preliminary data.</text>
</comment>
<keyword evidence="3 4" id="KW-0539">Nucleus</keyword>
<dbReference type="PROSITE" id="PS51477">
    <property type="entry name" value="PAH"/>
    <property type="match status" value="3"/>
</dbReference>
<dbReference type="Pfam" id="PF02671">
    <property type="entry name" value="PAH"/>
    <property type="match status" value="3"/>
</dbReference>
<dbReference type="EMBL" id="CAWYQH010000163">
    <property type="protein sequence ID" value="CAK8696717.1"/>
    <property type="molecule type" value="Genomic_DNA"/>
</dbReference>
<feature type="domain" description="Histone deacetylase interacting" evidence="6">
    <location>
        <begin position="611"/>
        <end position="711"/>
    </location>
</feature>
<evidence type="ECO:0000256" key="4">
    <source>
        <dbReference type="PROSITE-ProRule" id="PRU00810"/>
    </source>
</evidence>
<protein>
    <recommendedName>
        <fullName evidence="6">Histone deacetylase interacting domain-containing protein</fullName>
    </recommendedName>
</protein>
<feature type="compositionally biased region" description="Basic and acidic residues" evidence="5">
    <location>
        <begin position="1"/>
        <end position="10"/>
    </location>
</feature>
<dbReference type="Gene3D" id="1.20.1160.11">
    <property type="entry name" value="Paired amphipathic helix"/>
    <property type="match status" value="3"/>
</dbReference>
<gene>
    <name evidence="7" type="ORF">CVLEPA_LOCUS30048</name>
</gene>
<feature type="compositionally biased region" description="Polar residues" evidence="5">
    <location>
        <begin position="11"/>
        <end position="23"/>
    </location>
</feature>
<feature type="compositionally biased region" description="Polar residues" evidence="5">
    <location>
        <begin position="447"/>
        <end position="461"/>
    </location>
</feature>
<evidence type="ECO:0000256" key="5">
    <source>
        <dbReference type="SAM" id="MobiDB-lite"/>
    </source>
</evidence>
<dbReference type="PANTHER" id="PTHR12346">
    <property type="entry name" value="SIN3B-RELATED"/>
    <property type="match status" value="1"/>
</dbReference>
<dbReference type="InterPro" id="IPR013194">
    <property type="entry name" value="HDAC_interact_dom"/>
</dbReference>
<dbReference type="InterPro" id="IPR031693">
    <property type="entry name" value="Sin3_C"/>
</dbReference>
<keyword evidence="2" id="KW-0678">Repressor</keyword>
<evidence type="ECO:0000313" key="7">
    <source>
        <dbReference type="EMBL" id="CAK8696717.1"/>
    </source>
</evidence>
<accession>A0ABP0GYS0</accession>
<evidence type="ECO:0000256" key="3">
    <source>
        <dbReference type="ARBA" id="ARBA00023242"/>
    </source>
</evidence>
<evidence type="ECO:0000256" key="1">
    <source>
        <dbReference type="ARBA" id="ARBA00004123"/>
    </source>
</evidence>
<dbReference type="Proteomes" id="UP001642483">
    <property type="component" value="Unassembled WGS sequence"/>
</dbReference>
<comment type="subcellular location">
    <subcellularLocation>
        <location evidence="1 4">Nucleus</location>
    </subcellularLocation>
</comment>
<feature type="region of interest" description="Disordered" evidence="5">
    <location>
        <begin position="1"/>
        <end position="60"/>
    </location>
</feature>
<feature type="region of interest" description="Disordered" evidence="5">
    <location>
        <begin position="886"/>
        <end position="917"/>
    </location>
</feature>
<sequence>MSDKVQDESRPTSQNMHLYSTHQPVVSGSSSVGPSLSSFPESSLEVSSSTPSSVSFTPRPKPRFPVAPLIDPSTALAPLSAAAVQQTTTNTHAFASTSVASATQVSQRQATGITQVLAAGLISHGQTMQATSQMQAQQQQQQFQKLKVEDALSYLDQVKYQFGNQPQVYNDFLDIMKEFKSQSIDTPGVIARVSHLFNGHPDLIVGFNTFLPPGYKIEVSANDQVSVTGPNMISQTILPLGTLLDQGQQSTTIQVHTPHGKFATTLPQLPIHRSSPGPDPQSVAQSIPSTVFSATQPSGNILMTSTSHGPNTNTAVSSHIAGSLLSQPQSTGSGGQPVEFNHAINYVNKIKNRFQGQPDIYKAFLEILHKYQKEQRNVKDSNGAYTPSLSESEVYAQVARLFQNDEDLLREFGQFLPDAGGAVGASMNVGHTSSSPSSSVKTDSVVNDQSSTTKKTLSHQSAKPHRSSSHQSIKRAGQTPHLSASKRVKSCSLKDVSLMEASKHGTLGEFAFFDKVRRALQSQDAYDNFLRCLLLYNNEVVGKAELVQLVQPFLMKFSELFMWFKQFLGYKDRALAEIESEIITPQQQPLKEKHEGMAMEIGRKYAINYTTLKRLGSSYRALPPTFQQPKCTGRDGLCQEVLNDTWVSFPSWSEDSQFVTSKKTPFEEHIYRCEDERFELDVVIETNLGAIRALEGINKKLSRMSDEDKAKFRLDNYLGGTSEVTQRKAIHRIYGDKAPDIIDGLKKNPAVAVPLVLKRLKMKDDEWRDAQYQFNKVWRNQNEKYYLKSLDHQGISFKANDTRFLRSKSLINEIETLYDERQEAIENGSSVVSTGPQISHTYEDKSVMDDAASLIIHHVKRQSAIHKDDKQKVRQMMYQVLPDLYFAPRGNQPSDDDDEDDDDESDSENHKEKTNNKKIHHKVLGGYSTDDNLDGHYHLFFGNNNFYLFFRLHHILCERLLNIYRRAEILAEEDIKEKKDKKGETVAKMLRLRQINDVEVEDYYPAFLDMVRNLLDGNVDCAQYEDTLREMFTIHAYTTFTMDRLVLNIVRQLQHIVQDDTCVQLLELYRNEEQNLSTGGAIVSQARRLNMESSYQRKAEHLTTEENCFKITICQKQNHLHVSLELLDTDEEHGIDVVEVAKWSEYLEHYVSSDEVQITPQMKERLSEKPVFLQRNANHLRQVAKNSDEDYQNLLIQSTLECKVQTGSYKMAFVPGTEDIFYRPTCFNAARNAQNRVSKKCNEKFTSWQTKWEQENVSRDMARQTSNWLVGKIPGLFPHNTVVNTKKTGIFSRNFYRVHLTEAND</sequence>
<evidence type="ECO:0000259" key="6">
    <source>
        <dbReference type="SMART" id="SM00761"/>
    </source>
</evidence>
<organism evidence="7 8">
    <name type="scientific">Clavelina lepadiformis</name>
    <name type="common">Light-bulb sea squirt</name>
    <name type="synonym">Ascidia lepadiformis</name>
    <dbReference type="NCBI Taxonomy" id="159417"/>
    <lineage>
        <taxon>Eukaryota</taxon>
        <taxon>Metazoa</taxon>
        <taxon>Chordata</taxon>
        <taxon>Tunicata</taxon>
        <taxon>Ascidiacea</taxon>
        <taxon>Aplousobranchia</taxon>
        <taxon>Clavelinidae</taxon>
        <taxon>Clavelina</taxon>
    </lineage>
</organism>
<dbReference type="InterPro" id="IPR039774">
    <property type="entry name" value="Sin3-like"/>
</dbReference>
<dbReference type="SUPFAM" id="SSF47762">
    <property type="entry name" value="PAH2 domain"/>
    <property type="match status" value="3"/>
</dbReference>
<dbReference type="Pfam" id="PF16879">
    <property type="entry name" value="Sin3a_C"/>
    <property type="match status" value="1"/>
</dbReference>
<feature type="region of interest" description="Disordered" evidence="5">
    <location>
        <begin position="427"/>
        <end position="486"/>
    </location>
</feature>
<evidence type="ECO:0000256" key="2">
    <source>
        <dbReference type="ARBA" id="ARBA00022491"/>
    </source>
</evidence>
<dbReference type="SMART" id="SM00761">
    <property type="entry name" value="HDAC_interact"/>
    <property type="match status" value="1"/>
</dbReference>
<keyword evidence="8" id="KW-1185">Reference proteome</keyword>